<dbReference type="FunFam" id="3.40.50.300:FF:000366">
    <property type="entry name" value="GTPase, IMAP family member 2"/>
    <property type="match status" value="1"/>
</dbReference>
<name>A0ABD1IPN4_9TELE</name>
<evidence type="ECO:0000313" key="5">
    <source>
        <dbReference type="EMBL" id="KAL2076948.1"/>
    </source>
</evidence>
<dbReference type="Proteomes" id="UP001591681">
    <property type="component" value="Unassembled WGS sequence"/>
</dbReference>
<dbReference type="PANTHER" id="PTHR10903">
    <property type="entry name" value="GTPASE, IMAP FAMILY MEMBER-RELATED"/>
    <property type="match status" value="1"/>
</dbReference>
<organism evidence="5 6">
    <name type="scientific">Coilia grayii</name>
    <name type="common">Gray's grenadier anchovy</name>
    <dbReference type="NCBI Taxonomy" id="363190"/>
    <lineage>
        <taxon>Eukaryota</taxon>
        <taxon>Metazoa</taxon>
        <taxon>Chordata</taxon>
        <taxon>Craniata</taxon>
        <taxon>Vertebrata</taxon>
        <taxon>Euteleostomi</taxon>
        <taxon>Actinopterygii</taxon>
        <taxon>Neopterygii</taxon>
        <taxon>Teleostei</taxon>
        <taxon>Clupei</taxon>
        <taxon>Clupeiformes</taxon>
        <taxon>Clupeoidei</taxon>
        <taxon>Engraulidae</taxon>
        <taxon>Coilinae</taxon>
        <taxon>Coilia</taxon>
    </lineage>
</organism>
<dbReference type="AlphaFoldDB" id="A0ABD1IPN4"/>
<sequence>MVELLTHMFLCTGSHTDHSGPLTLVLLGESGSGKSASGNTILERKAFPSETSSRAITIKCAKESKSMYGTTFEVIDTPDFSDENLQQADEHVKECRDLCQGGLCVYLLVIQIGRFTEGERGILERLERALGMINNRVIILFTHGDDLKPDQRIDDYVKKTNRHLQMLIMQCGGRYQVFNNRKRDEQQVKGLMGEIAKLVNTDHFKVFPELNAEKSLSFWQSWNISNSKHWL</sequence>
<dbReference type="InterPro" id="IPR027417">
    <property type="entry name" value="P-loop_NTPase"/>
</dbReference>
<dbReference type="InterPro" id="IPR045058">
    <property type="entry name" value="GIMA/IAN/Toc"/>
</dbReference>
<dbReference type="PROSITE" id="PS51720">
    <property type="entry name" value="G_AIG1"/>
    <property type="match status" value="1"/>
</dbReference>
<evidence type="ECO:0000259" key="4">
    <source>
        <dbReference type="PROSITE" id="PS51720"/>
    </source>
</evidence>
<dbReference type="GO" id="GO:0005525">
    <property type="term" value="F:GTP binding"/>
    <property type="evidence" value="ECO:0007669"/>
    <property type="project" value="UniProtKB-KW"/>
</dbReference>
<evidence type="ECO:0000313" key="6">
    <source>
        <dbReference type="Proteomes" id="UP001591681"/>
    </source>
</evidence>
<comment type="caution">
    <text evidence="5">The sequence shown here is derived from an EMBL/GenBank/DDBJ whole genome shotgun (WGS) entry which is preliminary data.</text>
</comment>
<proteinExistence type="inferred from homology"/>
<dbReference type="EMBL" id="JBHFQA010000033">
    <property type="protein sequence ID" value="KAL2076948.1"/>
    <property type="molecule type" value="Genomic_DNA"/>
</dbReference>
<feature type="domain" description="AIG1-type G" evidence="4">
    <location>
        <begin position="19"/>
        <end position="216"/>
    </location>
</feature>
<dbReference type="Gene3D" id="3.40.50.300">
    <property type="entry name" value="P-loop containing nucleotide triphosphate hydrolases"/>
    <property type="match status" value="1"/>
</dbReference>
<evidence type="ECO:0000256" key="1">
    <source>
        <dbReference type="ARBA" id="ARBA00008535"/>
    </source>
</evidence>
<dbReference type="SUPFAM" id="SSF52540">
    <property type="entry name" value="P-loop containing nucleoside triphosphate hydrolases"/>
    <property type="match status" value="1"/>
</dbReference>
<reference evidence="5 6" key="1">
    <citation type="submission" date="2024-09" db="EMBL/GenBank/DDBJ databases">
        <title>A chromosome-level genome assembly of Gray's grenadier anchovy, Coilia grayii.</title>
        <authorList>
            <person name="Fu Z."/>
        </authorList>
    </citation>
    <scope>NUCLEOTIDE SEQUENCE [LARGE SCALE GENOMIC DNA]</scope>
    <source>
        <strain evidence="5">G4</strain>
        <tissue evidence="5">Muscle</tissue>
    </source>
</reference>
<comment type="similarity">
    <text evidence="1">Belongs to the TRAFAC class TrmE-Era-EngA-EngB-Septin-like GTPase superfamily. AIG1/Toc34/Toc159-like paraseptin GTPase family. IAN subfamily.</text>
</comment>
<dbReference type="PANTHER" id="PTHR10903:SF188">
    <property type="entry name" value="GTPASE IMAP FAMILY MEMBER 2-LIKE-RELATED"/>
    <property type="match status" value="1"/>
</dbReference>
<accession>A0ABD1IPN4</accession>
<keyword evidence="6" id="KW-1185">Reference proteome</keyword>
<dbReference type="InterPro" id="IPR006703">
    <property type="entry name" value="G_AIG1"/>
</dbReference>
<gene>
    <name evidence="5" type="ORF">ACEWY4_027461</name>
</gene>
<evidence type="ECO:0000256" key="3">
    <source>
        <dbReference type="ARBA" id="ARBA00023134"/>
    </source>
</evidence>
<evidence type="ECO:0000256" key="2">
    <source>
        <dbReference type="ARBA" id="ARBA00022741"/>
    </source>
</evidence>
<protein>
    <recommendedName>
        <fullName evidence="4">AIG1-type G domain-containing protein</fullName>
    </recommendedName>
</protein>
<keyword evidence="2" id="KW-0547">Nucleotide-binding</keyword>
<keyword evidence="3" id="KW-0342">GTP-binding</keyword>
<dbReference type="Pfam" id="PF04548">
    <property type="entry name" value="AIG1"/>
    <property type="match status" value="1"/>
</dbReference>